<reference evidence="1 2" key="1">
    <citation type="submission" date="2019-04" db="EMBL/GenBank/DDBJ databases">
        <title>An improved genome assembly and genetic linkage map for asparagus bean, Vigna unguiculata ssp. sesquipedialis.</title>
        <authorList>
            <person name="Xia Q."/>
            <person name="Zhang R."/>
            <person name="Dong Y."/>
        </authorList>
    </citation>
    <scope>NUCLEOTIDE SEQUENCE [LARGE SCALE GENOMIC DNA]</scope>
    <source>
        <tissue evidence="1">Leaf</tissue>
    </source>
</reference>
<sequence>MCLLPCWAMERTLPIVDEMYLDTGSGCLLFARASTLKVADASGFHASSYEKFQSRRLVDQKRADIPRDGNYYP</sequence>
<dbReference type="EMBL" id="CP039352">
    <property type="protein sequence ID" value="QCE03743.1"/>
    <property type="molecule type" value="Genomic_DNA"/>
</dbReference>
<keyword evidence="2" id="KW-1185">Reference proteome</keyword>
<dbReference type="Proteomes" id="UP000501690">
    <property type="component" value="Linkage Group LG8"/>
</dbReference>
<accession>A0A4D6MQP6</accession>
<evidence type="ECO:0000313" key="1">
    <source>
        <dbReference type="EMBL" id="QCE03743.1"/>
    </source>
</evidence>
<organism evidence="1 2">
    <name type="scientific">Vigna unguiculata</name>
    <name type="common">Cowpea</name>
    <dbReference type="NCBI Taxonomy" id="3917"/>
    <lineage>
        <taxon>Eukaryota</taxon>
        <taxon>Viridiplantae</taxon>
        <taxon>Streptophyta</taxon>
        <taxon>Embryophyta</taxon>
        <taxon>Tracheophyta</taxon>
        <taxon>Spermatophyta</taxon>
        <taxon>Magnoliopsida</taxon>
        <taxon>eudicotyledons</taxon>
        <taxon>Gunneridae</taxon>
        <taxon>Pentapetalae</taxon>
        <taxon>rosids</taxon>
        <taxon>fabids</taxon>
        <taxon>Fabales</taxon>
        <taxon>Fabaceae</taxon>
        <taxon>Papilionoideae</taxon>
        <taxon>50 kb inversion clade</taxon>
        <taxon>NPAAA clade</taxon>
        <taxon>indigoferoid/millettioid clade</taxon>
        <taxon>Phaseoleae</taxon>
        <taxon>Vigna</taxon>
    </lineage>
</organism>
<dbReference type="AlphaFoldDB" id="A0A4D6MQP6"/>
<proteinExistence type="predicted"/>
<name>A0A4D6MQP6_VIGUN</name>
<evidence type="ECO:0000313" key="2">
    <source>
        <dbReference type="Proteomes" id="UP000501690"/>
    </source>
</evidence>
<gene>
    <name evidence="1" type="ORF">DEO72_LG8g1769</name>
</gene>
<protein>
    <submittedName>
        <fullName evidence="1">Uncharacterized protein</fullName>
    </submittedName>
</protein>